<dbReference type="InterPro" id="IPR016187">
    <property type="entry name" value="CTDL_fold"/>
</dbReference>
<feature type="chain" id="PRO_5037249546" evidence="1">
    <location>
        <begin position="19"/>
        <end position="94"/>
    </location>
</feature>
<name>A0A914YSW0_9BILA</name>
<evidence type="ECO:0000313" key="2">
    <source>
        <dbReference type="Proteomes" id="UP000887577"/>
    </source>
</evidence>
<dbReference type="SUPFAM" id="SSF56436">
    <property type="entry name" value="C-type lectin-like"/>
    <property type="match status" value="1"/>
</dbReference>
<dbReference type="CDD" id="cd00037">
    <property type="entry name" value="CLECT"/>
    <property type="match status" value="1"/>
</dbReference>
<keyword evidence="1" id="KW-0732">Signal</keyword>
<sequence length="94" mass="10569">MFQSFIFVSIFLGATVNAFSCPIGALPSPTNKPECYYFVTENVYFLEAEEICEKNGGNLVSIHNMLDNMFIAQEALKLFDKTLGPGWIQVHMIL</sequence>
<dbReference type="AlphaFoldDB" id="A0A914YSW0"/>
<accession>A0A914YSW0</accession>
<dbReference type="Gene3D" id="3.10.100.10">
    <property type="entry name" value="Mannose-Binding Protein A, subunit A"/>
    <property type="match status" value="1"/>
</dbReference>
<evidence type="ECO:0000313" key="3">
    <source>
        <dbReference type="WBParaSite" id="PSU_v2.g2052.t1"/>
    </source>
</evidence>
<evidence type="ECO:0000256" key="1">
    <source>
        <dbReference type="SAM" id="SignalP"/>
    </source>
</evidence>
<dbReference type="WBParaSite" id="PSU_v2.g2052.t1">
    <property type="protein sequence ID" value="PSU_v2.g2052.t1"/>
    <property type="gene ID" value="PSU_v2.g2052"/>
</dbReference>
<protein>
    <submittedName>
        <fullName evidence="3">C-type lectin domain-containing protein</fullName>
    </submittedName>
</protein>
<dbReference type="Proteomes" id="UP000887577">
    <property type="component" value="Unplaced"/>
</dbReference>
<keyword evidence="2" id="KW-1185">Reference proteome</keyword>
<feature type="signal peptide" evidence="1">
    <location>
        <begin position="1"/>
        <end position="18"/>
    </location>
</feature>
<dbReference type="InterPro" id="IPR016186">
    <property type="entry name" value="C-type_lectin-like/link_sf"/>
</dbReference>
<reference evidence="3" key="1">
    <citation type="submission" date="2022-11" db="UniProtKB">
        <authorList>
            <consortium name="WormBaseParasite"/>
        </authorList>
    </citation>
    <scope>IDENTIFICATION</scope>
</reference>
<organism evidence="2 3">
    <name type="scientific">Panagrolaimus superbus</name>
    <dbReference type="NCBI Taxonomy" id="310955"/>
    <lineage>
        <taxon>Eukaryota</taxon>
        <taxon>Metazoa</taxon>
        <taxon>Ecdysozoa</taxon>
        <taxon>Nematoda</taxon>
        <taxon>Chromadorea</taxon>
        <taxon>Rhabditida</taxon>
        <taxon>Tylenchina</taxon>
        <taxon>Panagrolaimomorpha</taxon>
        <taxon>Panagrolaimoidea</taxon>
        <taxon>Panagrolaimidae</taxon>
        <taxon>Panagrolaimus</taxon>
    </lineage>
</organism>
<proteinExistence type="predicted"/>